<dbReference type="PANTHER" id="PTHR15410">
    <property type="entry name" value="HIRA-INTERACTING PROTEIN 3"/>
    <property type="match status" value="1"/>
</dbReference>
<feature type="compositionally biased region" description="Low complexity" evidence="1">
    <location>
        <begin position="99"/>
        <end position="109"/>
    </location>
</feature>
<gene>
    <name evidence="2" type="ORF">TMSB3V08_LOCUS3426</name>
</gene>
<dbReference type="PANTHER" id="PTHR15410:SF2">
    <property type="entry name" value="HIRA-INTERACTING PROTEIN 3"/>
    <property type="match status" value="1"/>
</dbReference>
<feature type="compositionally biased region" description="Basic and acidic residues" evidence="1">
    <location>
        <begin position="186"/>
        <end position="197"/>
    </location>
</feature>
<proteinExistence type="predicted"/>
<organism evidence="2">
    <name type="scientific">Timema monikensis</name>
    <dbReference type="NCBI Taxonomy" id="170555"/>
    <lineage>
        <taxon>Eukaryota</taxon>
        <taxon>Metazoa</taxon>
        <taxon>Ecdysozoa</taxon>
        <taxon>Arthropoda</taxon>
        <taxon>Hexapoda</taxon>
        <taxon>Insecta</taxon>
        <taxon>Pterygota</taxon>
        <taxon>Neoptera</taxon>
        <taxon>Polyneoptera</taxon>
        <taxon>Phasmatodea</taxon>
        <taxon>Timematodea</taxon>
        <taxon>Timematoidea</taxon>
        <taxon>Timematidae</taxon>
        <taxon>Timema</taxon>
    </lineage>
</organism>
<evidence type="ECO:0000256" key="1">
    <source>
        <dbReference type="SAM" id="MobiDB-lite"/>
    </source>
</evidence>
<feature type="compositionally biased region" description="Basic and acidic residues" evidence="1">
    <location>
        <begin position="127"/>
        <end position="136"/>
    </location>
</feature>
<evidence type="ECO:0008006" key="3">
    <source>
        <dbReference type="Google" id="ProtNLM"/>
    </source>
</evidence>
<feature type="compositionally biased region" description="Low complexity" evidence="1">
    <location>
        <begin position="69"/>
        <end position="81"/>
    </location>
</feature>
<reference evidence="2" key="1">
    <citation type="submission" date="2020-11" db="EMBL/GenBank/DDBJ databases">
        <authorList>
            <person name="Tran Van P."/>
        </authorList>
    </citation>
    <scope>NUCLEOTIDE SEQUENCE</scope>
</reference>
<sequence>MPPKKQNILKKTQPKKAKDHSELEDDSDEEMVPKRQNILKKTQQKKAKDHSELEDDSDEELTPKKQNRVNKTQQTKTKVTKLSQRKTKTSSAKPRMTRSSSVSDEVSSSGGHTSRKTKSPSPLSSDEGVRLTEGTHDISPSGSDEEETFALKPKITKTKDSTLSTRKKKMKSLDSEEGSSSDDEKESGTKKTRDTRNKNPHKQPGVIRHKRYLAAAGLRVQNYSKLWENCNSDKARVAAMLALLIKNGLSGRPTIDKCVQLRNRRETKQEIQELDLDNILQSGRGGRRTRGAAQSPPKRATFEPSDESAEEDKKQRFARIKALADSDSD</sequence>
<feature type="compositionally biased region" description="Acidic residues" evidence="1">
    <location>
        <begin position="175"/>
        <end position="185"/>
    </location>
</feature>
<dbReference type="GO" id="GO:0005634">
    <property type="term" value="C:nucleus"/>
    <property type="evidence" value="ECO:0007669"/>
    <property type="project" value="TreeGrafter"/>
</dbReference>
<dbReference type="AlphaFoldDB" id="A0A7R9E4Y0"/>
<evidence type="ECO:0000313" key="2">
    <source>
        <dbReference type="EMBL" id="CAD7426544.1"/>
    </source>
</evidence>
<protein>
    <recommendedName>
        <fullName evidence="3">Histone chaperone domain-containing protein</fullName>
    </recommendedName>
</protein>
<feature type="region of interest" description="Disordered" evidence="1">
    <location>
        <begin position="278"/>
        <end position="315"/>
    </location>
</feature>
<dbReference type="InterPro" id="IPR037647">
    <property type="entry name" value="HIRIP3"/>
</dbReference>
<feature type="region of interest" description="Disordered" evidence="1">
    <location>
        <begin position="1"/>
        <end position="208"/>
    </location>
</feature>
<dbReference type="EMBL" id="OB793216">
    <property type="protein sequence ID" value="CAD7426544.1"/>
    <property type="molecule type" value="Genomic_DNA"/>
</dbReference>
<accession>A0A7R9E4Y0</accession>
<name>A0A7R9E4Y0_9NEOP</name>